<dbReference type="PANTHER" id="PTHR33931:SF2">
    <property type="entry name" value="HOLIN-LIKE PROTEIN CIDA"/>
    <property type="match status" value="1"/>
</dbReference>
<keyword evidence="3 6" id="KW-0812">Transmembrane</keyword>
<evidence type="ECO:0000256" key="1">
    <source>
        <dbReference type="ARBA" id="ARBA00004651"/>
    </source>
</evidence>
<evidence type="ECO:0000256" key="5">
    <source>
        <dbReference type="ARBA" id="ARBA00023136"/>
    </source>
</evidence>
<dbReference type="GO" id="GO:0005886">
    <property type="term" value="C:plasma membrane"/>
    <property type="evidence" value="ECO:0007669"/>
    <property type="project" value="UniProtKB-SubCell"/>
</dbReference>
<dbReference type="HOGENOM" id="CLU_113736_3_2_9"/>
<gene>
    <name evidence="7" type="ORF">HMPREF1015_00889</name>
</gene>
<keyword evidence="8" id="KW-1185">Reference proteome</keyword>
<evidence type="ECO:0000256" key="4">
    <source>
        <dbReference type="ARBA" id="ARBA00022989"/>
    </source>
</evidence>
<accession>G9QMX2</accession>
<keyword evidence="4 6" id="KW-1133">Transmembrane helix</keyword>
<organism evidence="7 8">
    <name type="scientific">Bacillus smithii 7_3_47FAA</name>
    <dbReference type="NCBI Taxonomy" id="665952"/>
    <lineage>
        <taxon>Bacteria</taxon>
        <taxon>Bacillati</taxon>
        <taxon>Bacillota</taxon>
        <taxon>Bacilli</taxon>
        <taxon>Bacillales</taxon>
        <taxon>Bacillaceae</taxon>
        <taxon>Bacillus</taxon>
    </lineage>
</organism>
<keyword evidence="5 6" id="KW-0472">Membrane</keyword>
<name>G9QMX2_9BACI</name>
<dbReference type="GeneID" id="87581582"/>
<keyword evidence="2" id="KW-1003">Cell membrane</keyword>
<evidence type="ECO:0000313" key="7">
    <source>
        <dbReference type="EMBL" id="EHL76943.1"/>
    </source>
</evidence>
<proteinExistence type="predicted"/>
<feature type="transmembrane region" description="Helical" evidence="6">
    <location>
        <begin position="67"/>
        <end position="84"/>
    </location>
</feature>
<evidence type="ECO:0000256" key="3">
    <source>
        <dbReference type="ARBA" id="ARBA00022692"/>
    </source>
</evidence>
<dbReference type="EMBL" id="ACWF01000120">
    <property type="protein sequence ID" value="EHL76943.1"/>
    <property type="molecule type" value="Genomic_DNA"/>
</dbReference>
<dbReference type="Pfam" id="PF03788">
    <property type="entry name" value="LrgA"/>
    <property type="match status" value="1"/>
</dbReference>
<sequence>MKQGFIFVLQIAFLWLINEISYSIVEFFHIPIPGNVLGMVILFILLLTGIVKIHWVERGASFLNKHLAFFFIPISVGFMSYGNFFVKNGFALIIILLGSSIIGLLITGYTSQWLGKEKEGNMDEDRHYSV</sequence>
<evidence type="ECO:0008006" key="9">
    <source>
        <dbReference type="Google" id="ProtNLM"/>
    </source>
</evidence>
<dbReference type="Proteomes" id="UP000011747">
    <property type="component" value="Unassembled WGS sequence"/>
</dbReference>
<reference evidence="7 8" key="1">
    <citation type="submission" date="2011-09" db="EMBL/GenBank/DDBJ databases">
        <title>The Genome Sequence of Bacillus smithii 7_3_47FAA.</title>
        <authorList>
            <consortium name="The Broad Institute Genome Sequencing Platform"/>
            <person name="Earl A."/>
            <person name="Ward D."/>
            <person name="Feldgarden M."/>
            <person name="Gevers D."/>
            <person name="Daigneault M."/>
            <person name="Strauss J."/>
            <person name="Allen-Vercoe E."/>
            <person name="Young S.K."/>
            <person name="Zeng Q."/>
            <person name="Gargeya S."/>
            <person name="Fitzgerald M."/>
            <person name="Haas B."/>
            <person name="Abouelleil A."/>
            <person name="Alvarado L."/>
            <person name="Arachchi H.M."/>
            <person name="Berlin A."/>
            <person name="Brown A."/>
            <person name="Chapman S.B."/>
            <person name="Chen Z."/>
            <person name="Dunbar C."/>
            <person name="Freedman E."/>
            <person name="Gearin G."/>
            <person name="Goldberg J."/>
            <person name="Griggs A."/>
            <person name="Gujja S."/>
            <person name="Heiman D."/>
            <person name="Howarth C."/>
            <person name="Larson L."/>
            <person name="Lui A."/>
            <person name="MacDonald P.J.P."/>
            <person name="Montmayeur A."/>
            <person name="Murphy C."/>
            <person name="Neiman D."/>
            <person name="Pearson M."/>
            <person name="Priest M."/>
            <person name="Roberts A."/>
            <person name="Saif S."/>
            <person name="Shea T."/>
            <person name="Shenoy N."/>
            <person name="Sisk P."/>
            <person name="Stolte C."/>
            <person name="Sykes S."/>
            <person name="Wortman J."/>
            <person name="Nusbaum C."/>
            <person name="Birren B."/>
        </authorList>
    </citation>
    <scope>NUCLEOTIDE SEQUENCE [LARGE SCALE GENOMIC DNA]</scope>
    <source>
        <strain evidence="7 8">7_3_47FAA</strain>
    </source>
</reference>
<comment type="caution">
    <text evidence="7">The sequence shown here is derived from an EMBL/GenBank/DDBJ whole genome shotgun (WGS) entry which is preliminary data.</text>
</comment>
<protein>
    <recommendedName>
        <fullName evidence="9">Holin-like protein</fullName>
    </recommendedName>
</protein>
<feature type="transmembrane region" description="Helical" evidence="6">
    <location>
        <begin position="90"/>
        <end position="109"/>
    </location>
</feature>
<evidence type="ECO:0000313" key="8">
    <source>
        <dbReference type="Proteomes" id="UP000011747"/>
    </source>
</evidence>
<dbReference type="PATRIC" id="fig|665952.3.peg.2457"/>
<feature type="transmembrane region" description="Helical" evidence="6">
    <location>
        <begin position="7"/>
        <end position="30"/>
    </location>
</feature>
<feature type="transmembrane region" description="Helical" evidence="6">
    <location>
        <begin position="36"/>
        <end position="55"/>
    </location>
</feature>
<evidence type="ECO:0000256" key="2">
    <source>
        <dbReference type="ARBA" id="ARBA00022475"/>
    </source>
</evidence>
<dbReference type="PANTHER" id="PTHR33931">
    <property type="entry name" value="HOLIN-LIKE PROTEIN CIDA-RELATED"/>
    <property type="match status" value="1"/>
</dbReference>
<dbReference type="AlphaFoldDB" id="G9QMX2"/>
<dbReference type="InterPro" id="IPR005538">
    <property type="entry name" value="LrgA/CidA"/>
</dbReference>
<comment type="subcellular location">
    <subcellularLocation>
        <location evidence="1">Cell membrane</location>
        <topology evidence="1">Multi-pass membrane protein</topology>
    </subcellularLocation>
</comment>
<dbReference type="RefSeq" id="WP_003354647.1">
    <property type="nucleotide sequence ID" value="NZ_JH414757.1"/>
</dbReference>
<evidence type="ECO:0000256" key="6">
    <source>
        <dbReference type="SAM" id="Phobius"/>
    </source>
</evidence>